<dbReference type="InterPro" id="IPR027806">
    <property type="entry name" value="HARBI1_dom"/>
</dbReference>
<evidence type="ECO:0000256" key="1">
    <source>
        <dbReference type="ARBA" id="ARBA00001968"/>
    </source>
</evidence>
<keyword evidence="4" id="KW-0862">Zinc</keyword>
<protein>
    <recommendedName>
        <fullName evidence="7">THAP-type domain-containing protein</fullName>
    </recommendedName>
</protein>
<dbReference type="InterPro" id="IPR006612">
    <property type="entry name" value="THAP_Znf"/>
</dbReference>
<keyword evidence="9" id="KW-1185">Reference proteome</keyword>
<dbReference type="Proteomes" id="UP001364617">
    <property type="component" value="Unassembled WGS sequence"/>
</dbReference>
<name>A0AAN9H0D2_9TELE</name>
<dbReference type="PANTHER" id="PTHR23080:SF141">
    <property type="entry name" value="TRANSPOSASE HELIX-TURN-HELIX DOMAIN-CONTAINING PROTEIN"/>
    <property type="match status" value="1"/>
</dbReference>
<evidence type="ECO:0000256" key="5">
    <source>
        <dbReference type="ARBA" id="ARBA00023125"/>
    </source>
</evidence>
<dbReference type="SUPFAM" id="SSF57716">
    <property type="entry name" value="Glucocorticoid receptor-like (DNA-binding domain)"/>
    <property type="match status" value="1"/>
</dbReference>
<gene>
    <name evidence="8" type="ORF">R3I93_014969</name>
</gene>
<organism evidence="8 9">
    <name type="scientific">Phoxinus phoxinus</name>
    <name type="common">Eurasian minnow</name>
    <dbReference type="NCBI Taxonomy" id="58324"/>
    <lineage>
        <taxon>Eukaryota</taxon>
        <taxon>Metazoa</taxon>
        <taxon>Chordata</taxon>
        <taxon>Craniata</taxon>
        <taxon>Vertebrata</taxon>
        <taxon>Euteleostomi</taxon>
        <taxon>Actinopterygii</taxon>
        <taxon>Neopterygii</taxon>
        <taxon>Teleostei</taxon>
        <taxon>Ostariophysi</taxon>
        <taxon>Cypriniformes</taxon>
        <taxon>Leuciscidae</taxon>
        <taxon>Phoxininae</taxon>
        <taxon>Phoxinus</taxon>
    </lineage>
</organism>
<reference evidence="8 9" key="1">
    <citation type="submission" date="2024-02" db="EMBL/GenBank/DDBJ databases">
        <title>Chromosome-level genome assembly of the Eurasian Minnow (Phoxinus phoxinus).</title>
        <authorList>
            <person name="Oriowo T.O."/>
            <person name="Martin S."/>
            <person name="Stange M."/>
            <person name="Chrysostomakis Y."/>
            <person name="Brown T."/>
            <person name="Winkler S."/>
            <person name="Kukowka S."/>
            <person name="Myers E.W."/>
            <person name="Bohne A."/>
        </authorList>
    </citation>
    <scope>NUCLEOTIDE SEQUENCE [LARGE SCALE GENOMIC DNA]</scope>
    <source>
        <strain evidence="8">ZFMK-TIS-60720</strain>
        <tissue evidence="8">Whole Organism</tissue>
    </source>
</reference>
<accession>A0AAN9H0D2</accession>
<dbReference type="Pfam" id="PF13359">
    <property type="entry name" value="DDE_Tnp_4"/>
    <property type="match status" value="1"/>
</dbReference>
<evidence type="ECO:0000313" key="8">
    <source>
        <dbReference type="EMBL" id="KAK7143967.1"/>
    </source>
</evidence>
<dbReference type="EMBL" id="JAYKXH010000015">
    <property type="protein sequence ID" value="KAK7143967.1"/>
    <property type="molecule type" value="Genomic_DNA"/>
</dbReference>
<dbReference type="GO" id="GO:0008270">
    <property type="term" value="F:zinc ion binding"/>
    <property type="evidence" value="ECO:0007669"/>
    <property type="project" value="UniProtKB-KW"/>
</dbReference>
<keyword evidence="3 6" id="KW-0863">Zinc-finger</keyword>
<comment type="cofactor">
    <cofactor evidence="1">
        <name>a divalent metal cation</name>
        <dbReference type="ChEBI" id="CHEBI:60240"/>
    </cofactor>
</comment>
<dbReference type="Pfam" id="PF05485">
    <property type="entry name" value="THAP"/>
    <property type="match status" value="1"/>
</dbReference>
<evidence type="ECO:0000256" key="6">
    <source>
        <dbReference type="PROSITE-ProRule" id="PRU00309"/>
    </source>
</evidence>
<evidence type="ECO:0000259" key="7">
    <source>
        <dbReference type="PROSITE" id="PS50950"/>
    </source>
</evidence>
<dbReference type="SMART" id="SM00980">
    <property type="entry name" value="THAP"/>
    <property type="match status" value="1"/>
</dbReference>
<dbReference type="InterPro" id="IPR038441">
    <property type="entry name" value="THAP_Znf_sf"/>
</dbReference>
<evidence type="ECO:0000256" key="4">
    <source>
        <dbReference type="ARBA" id="ARBA00022833"/>
    </source>
</evidence>
<keyword evidence="5 6" id="KW-0238">DNA-binding</keyword>
<dbReference type="Pfam" id="PF13613">
    <property type="entry name" value="HTH_Tnp_4"/>
    <property type="match status" value="1"/>
</dbReference>
<dbReference type="Gene3D" id="6.20.210.20">
    <property type="entry name" value="THAP domain"/>
    <property type="match status" value="1"/>
</dbReference>
<dbReference type="PROSITE" id="PS50950">
    <property type="entry name" value="ZF_THAP"/>
    <property type="match status" value="1"/>
</dbReference>
<keyword evidence="2" id="KW-0479">Metal-binding</keyword>
<sequence>MSKLKIGPCCSVIGCSLRPGTNLLSEIKAFRFPRNKQKCDAWIAAVGREGWTPTSNSRICSTHFISGKPSDDPLNPDYVPSKLPLIPATGVQPTEEEEEDINETHVKSYNDMCVGKDLTMSDFEDMLKLNTSYQEQVRSLESEGPTLTCETKLLKSDVDLNNDQSIHFYTGLRSSKVFFALLTHLTTSWSPSTQSPPTPLQFYLVLMKLRLGLTHKELASRFHCTSATIAAIFHDWLNVMTQRFSALIHWPSRKAIRKNLPALFKSPPFSSVRCIIDCSEIFIDRPTSLSATPTTDSNCKSHETIKFLLGISPTGSITFLSKSWGGRASDETITKSSGFIDLLEEGDIVMANRGFSFPEYFAAKGVQLLIPASSRGKTPLSGPEVPAARHMSRLRMHVERAIGRIKQYCILRQTLPMNLVKRRSKDTVATIDKIILVCSALSNLDKSLIQQKKQH</sequence>
<evidence type="ECO:0000256" key="3">
    <source>
        <dbReference type="ARBA" id="ARBA00022771"/>
    </source>
</evidence>
<evidence type="ECO:0000313" key="9">
    <source>
        <dbReference type="Proteomes" id="UP001364617"/>
    </source>
</evidence>
<dbReference type="AlphaFoldDB" id="A0AAN9H0D2"/>
<dbReference type="PANTHER" id="PTHR23080">
    <property type="entry name" value="THAP DOMAIN PROTEIN"/>
    <property type="match status" value="1"/>
</dbReference>
<evidence type="ECO:0000256" key="2">
    <source>
        <dbReference type="ARBA" id="ARBA00022723"/>
    </source>
</evidence>
<dbReference type="GO" id="GO:0003677">
    <property type="term" value="F:DNA binding"/>
    <property type="evidence" value="ECO:0007669"/>
    <property type="project" value="UniProtKB-UniRule"/>
</dbReference>
<comment type="caution">
    <text evidence="8">The sequence shown here is derived from an EMBL/GenBank/DDBJ whole genome shotgun (WGS) entry which is preliminary data.</text>
</comment>
<dbReference type="InterPro" id="IPR027805">
    <property type="entry name" value="Transposase_HTH_dom"/>
</dbReference>
<feature type="domain" description="THAP-type" evidence="7">
    <location>
        <begin position="1"/>
        <end position="83"/>
    </location>
</feature>
<proteinExistence type="predicted"/>